<sequence>MSNAYLNAYMLVTGGSRGIGAALCHHFSALGMTVIATGRSKRSLLDMRSKARKPENIVVCAENCATDEGRHQIAEFMHEQCAGKLQYLIHNAGVLGTVDSAEKIKLNEFRESMAVNAEAPFFLTQALLKEMVPGARVLHVSTGAAHGGFHGWSLYCITKAAMLMVYK</sequence>
<comment type="similarity">
    <text evidence="1">Belongs to the short-chain dehydrogenases/reductases (SDR) family.</text>
</comment>
<keyword evidence="4" id="KW-1185">Reference proteome</keyword>
<dbReference type="InterPro" id="IPR036291">
    <property type="entry name" value="NAD(P)-bd_dom_sf"/>
</dbReference>
<protein>
    <submittedName>
        <fullName evidence="3">Uncharacterized protein</fullName>
    </submittedName>
</protein>
<dbReference type="GO" id="GO:0016491">
    <property type="term" value="F:oxidoreductase activity"/>
    <property type="evidence" value="ECO:0007669"/>
    <property type="project" value="UniProtKB-KW"/>
</dbReference>
<evidence type="ECO:0000313" key="4">
    <source>
        <dbReference type="Proteomes" id="UP000054560"/>
    </source>
</evidence>
<dbReference type="Gene3D" id="3.40.50.720">
    <property type="entry name" value="NAD(P)-binding Rossmann-like Domain"/>
    <property type="match status" value="1"/>
</dbReference>
<dbReference type="PANTHER" id="PTHR42901:SF1">
    <property type="entry name" value="ALCOHOL DEHYDROGENASE"/>
    <property type="match status" value="1"/>
</dbReference>
<evidence type="ECO:0000256" key="1">
    <source>
        <dbReference type="ARBA" id="ARBA00006484"/>
    </source>
</evidence>
<name>A0A0L0GBZ3_9EUKA</name>
<dbReference type="eggNOG" id="KOG1207">
    <property type="taxonomic scope" value="Eukaryota"/>
</dbReference>
<evidence type="ECO:0000256" key="2">
    <source>
        <dbReference type="ARBA" id="ARBA00023002"/>
    </source>
</evidence>
<dbReference type="PRINTS" id="PR00081">
    <property type="entry name" value="GDHRDH"/>
</dbReference>
<dbReference type="RefSeq" id="XP_014160434.1">
    <property type="nucleotide sequence ID" value="XM_014304959.1"/>
</dbReference>
<dbReference type="AlphaFoldDB" id="A0A0L0GBZ3"/>
<dbReference type="Proteomes" id="UP000054560">
    <property type="component" value="Unassembled WGS sequence"/>
</dbReference>
<evidence type="ECO:0000313" key="3">
    <source>
        <dbReference type="EMBL" id="KNC86532.1"/>
    </source>
</evidence>
<dbReference type="CDD" id="cd05233">
    <property type="entry name" value="SDR_c"/>
    <property type="match status" value="1"/>
</dbReference>
<dbReference type="Pfam" id="PF00106">
    <property type="entry name" value="adh_short"/>
    <property type="match status" value="1"/>
</dbReference>
<dbReference type="STRING" id="667725.A0A0L0GBZ3"/>
<dbReference type="OrthoDB" id="1933717at2759"/>
<dbReference type="PANTHER" id="PTHR42901">
    <property type="entry name" value="ALCOHOL DEHYDROGENASE"/>
    <property type="match status" value="1"/>
</dbReference>
<dbReference type="SUPFAM" id="SSF51735">
    <property type="entry name" value="NAD(P)-binding Rossmann-fold domains"/>
    <property type="match status" value="1"/>
</dbReference>
<reference evidence="3 4" key="1">
    <citation type="submission" date="2011-02" db="EMBL/GenBank/DDBJ databases">
        <title>The Genome Sequence of Sphaeroforma arctica JP610.</title>
        <authorList>
            <consortium name="The Broad Institute Genome Sequencing Platform"/>
            <person name="Russ C."/>
            <person name="Cuomo C."/>
            <person name="Young S.K."/>
            <person name="Zeng Q."/>
            <person name="Gargeya S."/>
            <person name="Alvarado L."/>
            <person name="Berlin A."/>
            <person name="Chapman S.B."/>
            <person name="Chen Z."/>
            <person name="Freedman E."/>
            <person name="Gellesch M."/>
            <person name="Goldberg J."/>
            <person name="Griggs A."/>
            <person name="Gujja S."/>
            <person name="Heilman E."/>
            <person name="Heiman D."/>
            <person name="Howarth C."/>
            <person name="Mehta T."/>
            <person name="Neiman D."/>
            <person name="Pearson M."/>
            <person name="Roberts A."/>
            <person name="Saif S."/>
            <person name="Shea T."/>
            <person name="Shenoy N."/>
            <person name="Sisk P."/>
            <person name="Stolte C."/>
            <person name="Sykes S."/>
            <person name="White J."/>
            <person name="Yandava C."/>
            <person name="Burger G."/>
            <person name="Gray M.W."/>
            <person name="Holland P.W.H."/>
            <person name="King N."/>
            <person name="Lang F.B.F."/>
            <person name="Roger A.J."/>
            <person name="Ruiz-Trillo I."/>
            <person name="Haas B."/>
            <person name="Nusbaum C."/>
            <person name="Birren B."/>
        </authorList>
    </citation>
    <scope>NUCLEOTIDE SEQUENCE [LARGE SCALE GENOMIC DNA]</scope>
    <source>
        <strain evidence="3 4">JP610</strain>
    </source>
</reference>
<dbReference type="EMBL" id="KQ241647">
    <property type="protein sequence ID" value="KNC86532.1"/>
    <property type="molecule type" value="Genomic_DNA"/>
</dbReference>
<dbReference type="InterPro" id="IPR002347">
    <property type="entry name" value="SDR_fam"/>
</dbReference>
<organism evidence="3 4">
    <name type="scientific">Sphaeroforma arctica JP610</name>
    <dbReference type="NCBI Taxonomy" id="667725"/>
    <lineage>
        <taxon>Eukaryota</taxon>
        <taxon>Ichthyosporea</taxon>
        <taxon>Ichthyophonida</taxon>
        <taxon>Sphaeroforma</taxon>
    </lineage>
</organism>
<dbReference type="GeneID" id="25901809"/>
<accession>A0A0L0GBZ3</accession>
<proteinExistence type="inferred from homology"/>
<keyword evidence="2" id="KW-0560">Oxidoreductase</keyword>
<gene>
    <name evidence="3" type="ORF">SARC_01305</name>
</gene>